<dbReference type="Gene3D" id="3.90.780.10">
    <property type="entry name" value="5'-Nucleotidase, C-terminal domain"/>
    <property type="match status" value="1"/>
</dbReference>
<dbReference type="GO" id="GO:0009166">
    <property type="term" value="P:nucleotide catabolic process"/>
    <property type="evidence" value="ECO:0007669"/>
    <property type="project" value="InterPro"/>
</dbReference>
<reference evidence="5" key="2">
    <citation type="submission" date="2021-09" db="EMBL/GenBank/DDBJ databases">
        <authorList>
            <person name="Gilroy R."/>
        </authorList>
    </citation>
    <scope>NUCLEOTIDE SEQUENCE</scope>
    <source>
        <strain evidence="5">CHK165-8395</strain>
    </source>
</reference>
<accession>A0A921K2Z7</accession>
<dbReference type="SUPFAM" id="SSF55816">
    <property type="entry name" value="5'-nucleotidase (syn. UDP-sugar hydrolase), C-terminal domain"/>
    <property type="match status" value="1"/>
</dbReference>
<dbReference type="PRINTS" id="PR01607">
    <property type="entry name" value="APYRASEFAMLY"/>
</dbReference>
<dbReference type="SUPFAM" id="SSF56300">
    <property type="entry name" value="Metallo-dependent phosphatases"/>
    <property type="match status" value="1"/>
</dbReference>
<dbReference type="Proteomes" id="UP000718012">
    <property type="component" value="Unassembled WGS sequence"/>
</dbReference>
<evidence type="ECO:0000259" key="4">
    <source>
        <dbReference type="Pfam" id="PF02872"/>
    </source>
</evidence>
<evidence type="ECO:0000256" key="1">
    <source>
        <dbReference type="ARBA" id="ARBA00022729"/>
    </source>
</evidence>
<feature type="domain" description="5'-Nucleotidase C-terminal" evidence="4">
    <location>
        <begin position="331"/>
        <end position="488"/>
    </location>
</feature>
<dbReference type="Pfam" id="PF02872">
    <property type="entry name" value="5_nucleotid_C"/>
    <property type="match status" value="1"/>
</dbReference>
<comment type="similarity">
    <text evidence="2">Belongs to the 5'-nucleotidase family.</text>
</comment>
<feature type="domain" description="Calcineurin-like phosphoesterase" evidence="3">
    <location>
        <begin position="10"/>
        <end position="237"/>
    </location>
</feature>
<organism evidence="5 6">
    <name type="scientific">Phocaeicola coprocola</name>
    <dbReference type="NCBI Taxonomy" id="310298"/>
    <lineage>
        <taxon>Bacteria</taxon>
        <taxon>Pseudomonadati</taxon>
        <taxon>Bacteroidota</taxon>
        <taxon>Bacteroidia</taxon>
        <taxon>Bacteroidales</taxon>
        <taxon>Bacteroidaceae</taxon>
        <taxon>Phocaeicola</taxon>
    </lineage>
</organism>
<evidence type="ECO:0000256" key="2">
    <source>
        <dbReference type="RuleBase" id="RU362119"/>
    </source>
</evidence>
<sequence>MGKSRKVVIKIMETTDVHGNFFGYNFKENHPLEGGFPQVSAYVNSQRDSLGKENCILIDAGDILQGQPCVYYTNFIDTNSPHLTSEMMNFMGYDAAAFGNHDIEAGHPVFNRWVADCTFPILGANIISKATGKPYAKPYCTIEREGIKIAILGMITPAIPMWLPEKLWQGLQFEDMVESARKWVSLILEKEKPDIMVGLFHCGLKSHGQNGYNENPAEEIALNIPGMDIVFYGHDHQAYCQQVTNKVSGKKVWLLNAGGETVNVAEAILTCTISNGKVTQKKIEGNIASVKGIKPDEAFMKHFSKKQDEVQKFVSEEVGVLDKPIYGADYFFGNSTMGDLMHHVQFKQMKADISLVTPLVYDDVVKPGKVAVRDIFILYQYENMINVFELTGKEVHDALEYSYSRWVNTMKSSDDHALNIRMQEGKKARIGTATFCLMSAAGISYEVDLSQPVGKRVRILKMKDGSAFSMEKTYRVAVNSYVGSGGCGLLTEGTGLSMSELRSRIKETSDHEFRYYIIDFFRSAKGALQIPALSDWKFVPDSLVKKALETDRKILFGEN</sequence>
<dbReference type="AlphaFoldDB" id="A0A921K2Z7"/>
<dbReference type="GO" id="GO:0030288">
    <property type="term" value="C:outer membrane-bounded periplasmic space"/>
    <property type="evidence" value="ECO:0007669"/>
    <property type="project" value="TreeGrafter"/>
</dbReference>
<keyword evidence="2" id="KW-0378">Hydrolase</keyword>
<dbReference type="GO" id="GO:0016787">
    <property type="term" value="F:hydrolase activity"/>
    <property type="evidence" value="ECO:0007669"/>
    <property type="project" value="UniProtKB-KW"/>
</dbReference>
<dbReference type="GO" id="GO:0000166">
    <property type="term" value="F:nucleotide binding"/>
    <property type="evidence" value="ECO:0007669"/>
    <property type="project" value="UniProtKB-KW"/>
</dbReference>
<dbReference type="Pfam" id="PF00149">
    <property type="entry name" value="Metallophos"/>
    <property type="match status" value="1"/>
</dbReference>
<gene>
    <name evidence="5" type="ORF">K8U81_05795</name>
</gene>
<proteinExistence type="inferred from homology"/>
<evidence type="ECO:0000313" key="6">
    <source>
        <dbReference type="Proteomes" id="UP000718012"/>
    </source>
</evidence>
<dbReference type="InterPro" id="IPR029052">
    <property type="entry name" value="Metallo-depent_PP-like"/>
</dbReference>
<evidence type="ECO:0000259" key="3">
    <source>
        <dbReference type="Pfam" id="PF00149"/>
    </source>
</evidence>
<name>A0A921K2Z7_9BACT</name>
<dbReference type="PANTHER" id="PTHR11575:SF6">
    <property type="entry name" value="2',3'-CYCLIC-NUCLEOTIDE 2'-PHOSPHODIESTERASE_3'-NUCLEOTIDASE"/>
    <property type="match status" value="1"/>
</dbReference>
<reference evidence="5" key="1">
    <citation type="journal article" date="2021" name="PeerJ">
        <title>Extensive microbial diversity within the chicken gut microbiome revealed by metagenomics and culture.</title>
        <authorList>
            <person name="Gilroy R."/>
            <person name="Ravi A."/>
            <person name="Getino M."/>
            <person name="Pursley I."/>
            <person name="Horton D.L."/>
            <person name="Alikhan N.F."/>
            <person name="Baker D."/>
            <person name="Gharbi K."/>
            <person name="Hall N."/>
            <person name="Watson M."/>
            <person name="Adriaenssens E.M."/>
            <person name="Foster-Nyarko E."/>
            <person name="Jarju S."/>
            <person name="Secka A."/>
            <person name="Antonio M."/>
            <person name="Oren A."/>
            <person name="Chaudhuri R.R."/>
            <person name="La Ragione R."/>
            <person name="Hildebrand F."/>
            <person name="Pallen M.J."/>
        </authorList>
    </citation>
    <scope>NUCLEOTIDE SEQUENCE</scope>
    <source>
        <strain evidence="5">CHK165-8395</strain>
    </source>
</reference>
<keyword evidence="1" id="KW-0732">Signal</keyword>
<dbReference type="InterPro" id="IPR036907">
    <property type="entry name" value="5'-Nucleotdase_C_sf"/>
</dbReference>
<protein>
    <submittedName>
        <fullName evidence="5">Bifunctional metallophosphatase/5'-nucleotidase</fullName>
    </submittedName>
</protein>
<dbReference type="Gene3D" id="3.60.21.10">
    <property type="match status" value="1"/>
</dbReference>
<keyword evidence="2" id="KW-0547">Nucleotide-binding</keyword>
<dbReference type="InterPro" id="IPR006179">
    <property type="entry name" value="5_nucleotidase/apyrase"/>
</dbReference>
<dbReference type="PANTHER" id="PTHR11575">
    <property type="entry name" value="5'-NUCLEOTIDASE-RELATED"/>
    <property type="match status" value="1"/>
</dbReference>
<evidence type="ECO:0000313" key="5">
    <source>
        <dbReference type="EMBL" id="HJF07688.1"/>
    </source>
</evidence>
<dbReference type="InterPro" id="IPR008334">
    <property type="entry name" value="5'-Nucleotdase_C"/>
</dbReference>
<dbReference type="EMBL" id="DYXD01000131">
    <property type="protein sequence ID" value="HJF07688.1"/>
    <property type="molecule type" value="Genomic_DNA"/>
</dbReference>
<dbReference type="InterPro" id="IPR004843">
    <property type="entry name" value="Calcineurin-like_PHP"/>
</dbReference>
<comment type="caution">
    <text evidence="5">The sequence shown here is derived from an EMBL/GenBank/DDBJ whole genome shotgun (WGS) entry which is preliminary data.</text>
</comment>